<evidence type="ECO:0000259" key="1">
    <source>
        <dbReference type="Pfam" id="PF05618"/>
    </source>
</evidence>
<dbReference type="RefSeq" id="WP_013835049.1">
    <property type="nucleotide sequence ID" value="NC_015581.1"/>
</dbReference>
<dbReference type="HOGENOM" id="CLU_099424_1_0_6"/>
<accession>F6DBG0</accession>
<dbReference type="PANTHER" id="PTHR38037">
    <property type="entry name" value="ZN_PROTEASE DOMAIN-CONTAINING PROTEIN"/>
    <property type="match status" value="1"/>
</dbReference>
<dbReference type="InterPro" id="IPR008503">
    <property type="entry name" value="Asp_endopeptidase"/>
</dbReference>
<dbReference type="KEGG" id="tcy:Thicy_0495"/>
<dbReference type="Gene3D" id="2.40.70.10">
    <property type="entry name" value="Acid Proteases"/>
    <property type="match status" value="1"/>
</dbReference>
<dbReference type="SUPFAM" id="SSF50630">
    <property type="entry name" value="Acid proteases"/>
    <property type="match status" value="1"/>
</dbReference>
<name>F6DBG0_THICA</name>
<dbReference type="EMBL" id="CP002776">
    <property type="protein sequence ID" value="AEG31268.1"/>
    <property type="molecule type" value="Genomic_DNA"/>
</dbReference>
<sequence length="155" mass="17304">MTNKCVPTLPVLPSVGWRERIIFPSLNNAKLIAKVDTGARSSALHVQNLAVVEQGGQRCVSFQLPKELFAHQVLSTHEAHQFTLPLIAQRTIKNSGGQQQQRCVVDLPILLGEYHYTIEVTLTCRQAMKYPMLLGRTAIRGRFLVDVATSFQLSH</sequence>
<organism evidence="2 3">
    <name type="scientific">Thiomicrospira cyclica (strain DSM 14477 / JCM 11371 / ALM1)</name>
    <name type="common">Thioalkalimicrobium cyclicum</name>
    <dbReference type="NCBI Taxonomy" id="717773"/>
    <lineage>
        <taxon>Bacteria</taxon>
        <taxon>Pseudomonadati</taxon>
        <taxon>Pseudomonadota</taxon>
        <taxon>Gammaproteobacteria</taxon>
        <taxon>Thiotrichales</taxon>
        <taxon>Piscirickettsiaceae</taxon>
        <taxon>Thiomicrospira</taxon>
    </lineage>
</organism>
<reference evidence="2 3" key="1">
    <citation type="submission" date="2011-05" db="EMBL/GenBank/DDBJ databases">
        <title>Complete sequence of Thioalkalimicrobium cyclicum ALM1.</title>
        <authorList>
            <consortium name="US DOE Joint Genome Institute"/>
            <person name="Lucas S."/>
            <person name="Han J."/>
            <person name="Lapidus A."/>
            <person name="Cheng J.-F."/>
            <person name="Goodwin L."/>
            <person name="Pitluck S."/>
            <person name="Peters L."/>
            <person name="Mikhailova N."/>
            <person name="Davenport K."/>
            <person name="Han C."/>
            <person name="Tapia R."/>
            <person name="Land M."/>
            <person name="Hauser L."/>
            <person name="Kyrpides N."/>
            <person name="Ivanova N."/>
            <person name="Pagani I."/>
            <person name="Kappler U."/>
            <person name="Woyke T."/>
        </authorList>
    </citation>
    <scope>NUCLEOTIDE SEQUENCE [LARGE SCALE GENOMIC DNA]</scope>
    <source>
        <strain evidence="3">DSM 14477 / JCM 11371 / ALM1</strain>
    </source>
</reference>
<evidence type="ECO:0000313" key="2">
    <source>
        <dbReference type="EMBL" id="AEG31268.1"/>
    </source>
</evidence>
<dbReference type="InterPro" id="IPR021109">
    <property type="entry name" value="Peptidase_aspartic_dom_sf"/>
</dbReference>
<protein>
    <recommendedName>
        <fullName evidence="1">Retropepsin-like aspartic endopeptidase domain-containing protein</fullName>
    </recommendedName>
</protein>
<dbReference type="OrthoDB" id="9782977at2"/>
<dbReference type="PANTHER" id="PTHR38037:SF2">
    <property type="entry name" value="ATP-DEPENDENT ZINC PROTEASE DOMAIN-CONTAINING PROTEIN-RELATED"/>
    <property type="match status" value="1"/>
</dbReference>
<feature type="domain" description="Retropepsin-like aspartic endopeptidase" evidence="1">
    <location>
        <begin position="15"/>
        <end position="151"/>
    </location>
</feature>
<dbReference type="STRING" id="717773.Thicy_0495"/>
<keyword evidence="3" id="KW-1185">Reference proteome</keyword>
<proteinExistence type="predicted"/>
<dbReference type="AlphaFoldDB" id="F6DBG0"/>
<dbReference type="Proteomes" id="UP000009232">
    <property type="component" value="Chromosome"/>
</dbReference>
<dbReference type="Pfam" id="PF05618">
    <property type="entry name" value="Zn_protease"/>
    <property type="match status" value="1"/>
</dbReference>
<evidence type="ECO:0000313" key="3">
    <source>
        <dbReference type="Proteomes" id="UP000009232"/>
    </source>
</evidence>
<gene>
    <name evidence="2" type="ordered locus">Thicy_0495</name>
</gene>
<dbReference type="eggNOG" id="COG4067">
    <property type="taxonomic scope" value="Bacteria"/>
</dbReference>